<feature type="transmembrane region" description="Helical" evidence="1">
    <location>
        <begin position="104"/>
        <end position="124"/>
    </location>
</feature>
<keyword evidence="1" id="KW-0472">Membrane</keyword>
<keyword evidence="3" id="KW-1185">Reference proteome</keyword>
<keyword evidence="1" id="KW-1133">Transmembrane helix</keyword>
<feature type="transmembrane region" description="Helical" evidence="1">
    <location>
        <begin position="130"/>
        <end position="147"/>
    </location>
</feature>
<dbReference type="Pfam" id="PF19484">
    <property type="entry name" value="DUF6020"/>
    <property type="match status" value="1"/>
</dbReference>
<dbReference type="OrthoDB" id="3757494at2"/>
<keyword evidence="1" id="KW-0812">Transmembrane</keyword>
<name>A0A430FLF6_9BIFI</name>
<evidence type="ECO:0000313" key="3">
    <source>
        <dbReference type="Proteomes" id="UP000287533"/>
    </source>
</evidence>
<feature type="transmembrane region" description="Helical" evidence="1">
    <location>
        <begin position="72"/>
        <end position="92"/>
    </location>
</feature>
<evidence type="ECO:0000256" key="1">
    <source>
        <dbReference type="SAM" id="Phobius"/>
    </source>
</evidence>
<accession>A0A430FLF6</accession>
<gene>
    <name evidence="2" type="ORF">D2E25_1009</name>
</gene>
<dbReference type="EMBL" id="QXGL01000002">
    <property type="protein sequence ID" value="RSX53686.1"/>
    <property type="molecule type" value="Genomic_DNA"/>
</dbReference>
<reference evidence="2 3" key="1">
    <citation type="submission" date="2018-09" db="EMBL/GenBank/DDBJ databases">
        <title>Characterization of the phylogenetic diversity of five novel species belonging to the genus Bifidobacterium.</title>
        <authorList>
            <person name="Lugli G.A."/>
            <person name="Duranti S."/>
            <person name="Milani C."/>
        </authorList>
    </citation>
    <scope>NUCLEOTIDE SEQUENCE [LARGE SCALE GENOMIC DNA]</scope>
    <source>
        <strain evidence="2 3">2034B</strain>
    </source>
</reference>
<evidence type="ECO:0000313" key="2">
    <source>
        <dbReference type="EMBL" id="RSX53686.1"/>
    </source>
</evidence>
<feature type="transmembrane region" description="Helical" evidence="1">
    <location>
        <begin position="154"/>
        <end position="170"/>
    </location>
</feature>
<organism evidence="2 3">
    <name type="scientific">Bifidobacterium goeldii</name>
    <dbReference type="NCBI Taxonomy" id="2306975"/>
    <lineage>
        <taxon>Bacteria</taxon>
        <taxon>Bacillati</taxon>
        <taxon>Actinomycetota</taxon>
        <taxon>Actinomycetes</taxon>
        <taxon>Bifidobacteriales</taxon>
        <taxon>Bifidobacteriaceae</taxon>
        <taxon>Bifidobacterium</taxon>
    </lineage>
</organism>
<feature type="transmembrane region" description="Helical" evidence="1">
    <location>
        <begin position="176"/>
        <end position="192"/>
    </location>
</feature>
<dbReference type="Proteomes" id="UP000287533">
    <property type="component" value="Unassembled WGS sequence"/>
</dbReference>
<protein>
    <submittedName>
        <fullName evidence="2">UhpB</fullName>
    </submittedName>
</protein>
<feature type="transmembrane region" description="Helical" evidence="1">
    <location>
        <begin position="411"/>
        <end position="432"/>
    </location>
</feature>
<feature type="transmembrane region" description="Helical" evidence="1">
    <location>
        <begin position="199"/>
        <end position="220"/>
    </location>
</feature>
<dbReference type="AlphaFoldDB" id="A0A430FLF6"/>
<feature type="transmembrane region" description="Helical" evidence="1">
    <location>
        <begin position="7"/>
        <end position="30"/>
    </location>
</feature>
<feature type="transmembrane region" description="Helical" evidence="1">
    <location>
        <begin position="384"/>
        <end position="404"/>
    </location>
</feature>
<dbReference type="RefSeq" id="WP_125980451.1">
    <property type="nucleotide sequence ID" value="NZ_QXGL01000002.1"/>
</dbReference>
<comment type="caution">
    <text evidence="2">The sequence shown here is derived from an EMBL/GenBank/DDBJ whole genome shotgun (WGS) entry which is preliminary data.</text>
</comment>
<dbReference type="InterPro" id="IPR046062">
    <property type="entry name" value="DUF6020"/>
</dbReference>
<sequence length="477" mass="54698">MDSKRRMLWRYCIMTAILLIPNLLCLFFAWPGFIQADHQATIANIITGNPSQWHSLVWGYLAVPFMYFTPSYGFYGFVQIAYFVVAVVFSLYRLERAGLLSAKASIVASIFFALFPTFLMYNLLYSSDLIFAYTLLPLTVMLIEISMTRGEALRQNWFIITFGLLLLMAFELRKNAVLIVVFVFIIFVLRYSKIRARLAVLFAAIIVMIAAFSFLFGTVLQARPSASQELLSVPSQQIARAIYDGGDIPDSAGEVIYQIRSKEEWKNRYDPITADPEKMHTALTVDYVKAWFEIGIRNPKSYIRAYLDLMYPFWRITPDPGSIMIGIDFANHDGFTIGKCKDICSKEYLAQFPNTETAAQHWFASQYYTYTGSHFPLVADVVNYVLFNRALPLWTMLVGLFFAIRKRMVTDYLTVTVPLFATLISLLCFAPVPMFRYAAQMYYLLPAVMVYLYRMNHGDLQSQKPRAKLRGAHQTAE</sequence>
<proteinExistence type="predicted"/>